<dbReference type="PROSITE" id="PS51987">
    <property type="entry name" value="GS_CATALYTIC"/>
    <property type="match status" value="1"/>
</dbReference>
<organism evidence="3">
    <name type="scientific">marine metagenome</name>
    <dbReference type="NCBI Taxonomy" id="408172"/>
    <lineage>
        <taxon>unclassified sequences</taxon>
        <taxon>metagenomes</taxon>
        <taxon>ecological metagenomes</taxon>
    </lineage>
</organism>
<dbReference type="InterPro" id="IPR008146">
    <property type="entry name" value="Gln_synth_cat_dom"/>
</dbReference>
<reference evidence="3" key="1">
    <citation type="submission" date="2018-05" db="EMBL/GenBank/DDBJ databases">
        <authorList>
            <person name="Lanie J.A."/>
            <person name="Ng W.-L."/>
            <person name="Kazmierczak K.M."/>
            <person name="Andrzejewski T.M."/>
            <person name="Davidsen T.M."/>
            <person name="Wayne K.J."/>
            <person name="Tettelin H."/>
            <person name="Glass J.I."/>
            <person name="Rusch D."/>
            <person name="Podicherti R."/>
            <person name="Tsui H.-C.T."/>
            <person name="Winkler M.E."/>
        </authorList>
    </citation>
    <scope>NUCLEOTIDE SEQUENCE</scope>
</reference>
<dbReference type="PANTHER" id="PTHR43785">
    <property type="entry name" value="GAMMA-GLUTAMYLPUTRESCINE SYNTHETASE"/>
    <property type="match status" value="1"/>
</dbReference>
<sequence length="193" mass="22010">NFLYRSGGKNEFRDENEMWLPADIGRWSLGGMIQHLNALVAISSSTVNSYRRLNDTGMWAPVGASWGLQNRSCAIRVSSPDRFEFRCVDSMVNPYLMQGALLKAFDDGIDNHLDPGEPEERNFVDVLESGESVDRIPTTLRDALDALAEDEVIKAALPGDMHGIYDWYKRDEWNKFIWQVSDWDVKTYLDCLP</sequence>
<dbReference type="InterPro" id="IPR014746">
    <property type="entry name" value="Gln_synth/guanido_kin_cat_dom"/>
</dbReference>
<dbReference type="AlphaFoldDB" id="A0A382JSZ3"/>
<evidence type="ECO:0000259" key="2">
    <source>
        <dbReference type="PROSITE" id="PS51987"/>
    </source>
</evidence>
<gene>
    <name evidence="3" type="ORF">METZ01_LOCUS268458</name>
</gene>
<feature type="non-terminal residue" evidence="3">
    <location>
        <position position="1"/>
    </location>
</feature>
<keyword evidence="1" id="KW-0436">Ligase</keyword>
<proteinExistence type="predicted"/>
<dbReference type="EMBL" id="UINC01076438">
    <property type="protein sequence ID" value="SVC15604.1"/>
    <property type="molecule type" value="Genomic_DNA"/>
</dbReference>
<dbReference type="SUPFAM" id="SSF55931">
    <property type="entry name" value="Glutamine synthetase/guanido kinase"/>
    <property type="match status" value="1"/>
</dbReference>
<dbReference type="Gene3D" id="3.30.590.10">
    <property type="entry name" value="Glutamine synthetase/guanido kinase, catalytic domain"/>
    <property type="match status" value="1"/>
</dbReference>
<feature type="domain" description="GS catalytic" evidence="2">
    <location>
        <begin position="1"/>
        <end position="193"/>
    </location>
</feature>
<protein>
    <recommendedName>
        <fullName evidence="2">GS catalytic domain-containing protein</fullName>
    </recommendedName>
</protein>
<name>A0A382JSZ3_9ZZZZ</name>
<dbReference type="GO" id="GO:0004356">
    <property type="term" value="F:glutamine synthetase activity"/>
    <property type="evidence" value="ECO:0007669"/>
    <property type="project" value="InterPro"/>
</dbReference>
<dbReference type="Pfam" id="PF00120">
    <property type="entry name" value="Gln-synt_C"/>
    <property type="match status" value="1"/>
</dbReference>
<evidence type="ECO:0000313" key="3">
    <source>
        <dbReference type="EMBL" id="SVC15604.1"/>
    </source>
</evidence>
<accession>A0A382JSZ3</accession>
<dbReference type="PANTHER" id="PTHR43785:SF12">
    <property type="entry name" value="TYPE-1 GLUTAMINE SYNTHETASE 2"/>
    <property type="match status" value="1"/>
</dbReference>
<evidence type="ECO:0000256" key="1">
    <source>
        <dbReference type="ARBA" id="ARBA00022598"/>
    </source>
</evidence>